<dbReference type="STRING" id="1774969.AUC69_05290"/>
<name>A0A1E3W9B0_9HYPH</name>
<reference evidence="2 3" key="1">
    <citation type="journal article" date="2016" name="Environ. Microbiol.">
        <title>New Methyloceanibacter diversity from North Sea sediments includes methanotroph containing solely the soluble methane monooxygenase.</title>
        <authorList>
            <person name="Vekeman B."/>
            <person name="Kerckhof F.M."/>
            <person name="Cremers G."/>
            <person name="de Vos P."/>
            <person name="Vandamme P."/>
            <person name="Boon N."/>
            <person name="Op den Camp H.J."/>
            <person name="Heylen K."/>
        </authorList>
    </citation>
    <scope>NUCLEOTIDE SEQUENCE [LARGE SCALE GENOMIC DNA]</scope>
    <source>
        <strain evidence="2 3">R-67175</strain>
    </source>
</reference>
<organism evidence="2 3">
    <name type="scientific">Methyloceanibacter superfactus</name>
    <dbReference type="NCBI Taxonomy" id="1774969"/>
    <lineage>
        <taxon>Bacteria</taxon>
        <taxon>Pseudomonadati</taxon>
        <taxon>Pseudomonadota</taxon>
        <taxon>Alphaproteobacteria</taxon>
        <taxon>Hyphomicrobiales</taxon>
        <taxon>Hyphomicrobiaceae</taxon>
        <taxon>Methyloceanibacter</taxon>
    </lineage>
</organism>
<dbReference type="EMBL" id="LPWF01000004">
    <property type="protein sequence ID" value="ODS01677.1"/>
    <property type="molecule type" value="Genomic_DNA"/>
</dbReference>
<comment type="caution">
    <text evidence="2">The sequence shown here is derived from an EMBL/GenBank/DDBJ whole genome shotgun (WGS) entry which is preliminary data.</text>
</comment>
<keyword evidence="3" id="KW-1185">Reference proteome</keyword>
<proteinExistence type="predicted"/>
<evidence type="ECO:0000313" key="3">
    <source>
        <dbReference type="Proteomes" id="UP000094472"/>
    </source>
</evidence>
<evidence type="ECO:0000259" key="1">
    <source>
        <dbReference type="Pfam" id="PF07811"/>
    </source>
</evidence>
<dbReference type="Pfam" id="PF07811">
    <property type="entry name" value="TadE"/>
    <property type="match status" value="1"/>
</dbReference>
<evidence type="ECO:0000313" key="2">
    <source>
        <dbReference type="EMBL" id="ODS01677.1"/>
    </source>
</evidence>
<feature type="domain" description="TadE-like" evidence="1">
    <location>
        <begin position="3"/>
        <end position="34"/>
    </location>
</feature>
<protein>
    <recommendedName>
        <fullName evidence="1">TadE-like domain-containing protein</fullName>
    </recommendedName>
</protein>
<accession>A0A1E3W9B0</accession>
<dbReference type="Proteomes" id="UP000094472">
    <property type="component" value="Unassembled WGS sequence"/>
</dbReference>
<dbReference type="AlphaFoldDB" id="A0A1E3W9B0"/>
<gene>
    <name evidence="2" type="ORF">AUC69_05290</name>
</gene>
<sequence>MAAPLILLLLAVLQLGIVFFANFMLESATARGARLIRTGQAQTQGLDAAKFKQEVCKQLTALISCSNLKLDVRSYPSFGGAAAGLTSPLGADGKLKSAFSYDPGSPGDVVVVRAFYPLDIGTVLPTEVNLSNMAGGNRLIVATSAFRNEPYE</sequence>
<dbReference type="InterPro" id="IPR012495">
    <property type="entry name" value="TadE-like_dom"/>
</dbReference>